<evidence type="ECO:0000313" key="3">
    <source>
        <dbReference type="Proteomes" id="UP000077245"/>
    </source>
</evidence>
<dbReference type="SUPFAM" id="SSF54001">
    <property type="entry name" value="Cysteine proteinases"/>
    <property type="match status" value="1"/>
</dbReference>
<name>A0A166CPH2_9EURY</name>
<keyword evidence="3" id="KW-1185">Reference proteome</keyword>
<dbReference type="STRING" id="49547.MBCUR_03800"/>
<dbReference type="PATRIC" id="fig|49547.3.peg.398"/>
<gene>
    <name evidence="2" type="ORF">MBCUR_03800</name>
</gene>
<dbReference type="Gene3D" id="3.10.620.30">
    <property type="match status" value="1"/>
</dbReference>
<protein>
    <submittedName>
        <fullName evidence="2">Transglutaminase-like superfamily protein</fullName>
    </submittedName>
</protein>
<dbReference type="InterPro" id="IPR002931">
    <property type="entry name" value="Transglutaminase-like"/>
</dbReference>
<evidence type="ECO:0000259" key="1">
    <source>
        <dbReference type="Pfam" id="PF01841"/>
    </source>
</evidence>
<dbReference type="Pfam" id="PF01841">
    <property type="entry name" value="Transglut_core"/>
    <property type="match status" value="1"/>
</dbReference>
<reference evidence="2 3" key="1">
    <citation type="submission" date="2016-04" db="EMBL/GenBank/DDBJ databases">
        <title>Genome sequence of Methanobrevibacter curvatus DSM 11111.</title>
        <authorList>
            <person name="Poehlein A."/>
            <person name="Seedorf H."/>
            <person name="Daniel R."/>
        </authorList>
    </citation>
    <scope>NUCLEOTIDE SEQUENCE [LARGE SCALE GENOMIC DNA]</scope>
    <source>
        <strain evidence="2 3">DSM 11111</strain>
    </source>
</reference>
<dbReference type="EMBL" id="LWMV01000069">
    <property type="protein sequence ID" value="KZX14730.1"/>
    <property type="molecule type" value="Genomic_DNA"/>
</dbReference>
<dbReference type="InterPro" id="IPR038765">
    <property type="entry name" value="Papain-like_cys_pep_sf"/>
</dbReference>
<dbReference type="Proteomes" id="UP000077245">
    <property type="component" value="Unassembled WGS sequence"/>
</dbReference>
<sequence length="191" mass="21895">MASNISIYFKSSLSDSLKKKYVNYLKSTPNCPNNNEKITGQIIKIFSTNLTGKITSYSKSVAIFNWVKQKEKYDFYENTKWGAVKSLDRILNTKDANMNCADHSHLVNAMLRTVGIPAFYGNAVCDFGSDNFPHYWSMAYIESSSKWVYLDAIHSYYKYDNPPWKIVSTNGRGAFYSVSDLKIKANIKLRR</sequence>
<evidence type="ECO:0000313" key="2">
    <source>
        <dbReference type="EMBL" id="KZX14730.1"/>
    </source>
</evidence>
<dbReference type="AlphaFoldDB" id="A0A166CPH2"/>
<accession>A0A166CPH2</accession>
<feature type="domain" description="Transglutaminase-like" evidence="1">
    <location>
        <begin position="52"/>
        <end position="152"/>
    </location>
</feature>
<organism evidence="2 3">
    <name type="scientific">Methanobrevibacter curvatus</name>
    <dbReference type="NCBI Taxonomy" id="49547"/>
    <lineage>
        <taxon>Archaea</taxon>
        <taxon>Methanobacteriati</taxon>
        <taxon>Methanobacteriota</taxon>
        <taxon>Methanomada group</taxon>
        <taxon>Methanobacteria</taxon>
        <taxon>Methanobacteriales</taxon>
        <taxon>Methanobacteriaceae</taxon>
        <taxon>Methanobrevibacter</taxon>
    </lineage>
</organism>
<proteinExistence type="predicted"/>
<comment type="caution">
    <text evidence="2">The sequence shown here is derived from an EMBL/GenBank/DDBJ whole genome shotgun (WGS) entry which is preliminary data.</text>
</comment>